<dbReference type="InterPro" id="IPR036986">
    <property type="entry name" value="S4_RNA-bd_sf"/>
</dbReference>
<dbReference type="GO" id="GO:0003723">
    <property type="term" value="F:RNA binding"/>
    <property type="evidence" value="ECO:0007669"/>
    <property type="project" value="UniProtKB-KW"/>
</dbReference>
<organism evidence="3 4">
    <name type="scientific">Macrococcus lamae</name>
    <dbReference type="NCBI Taxonomy" id="198484"/>
    <lineage>
        <taxon>Bacteria</taxon>
        <taxon>Bacillati</taxon>
        <taxon>Bacillota</taxon>
        <taxon>Bacilli</taxon>
        <taxon>Bacillales</taxon>
        <taxon>Staphylococcaceae</taxon>
        <taxon>Macrococcus</taxon>
    </lineage>
</organism>
<dbReference type="InterPro" id="IPR002942">
    <property type="entry name" value="S4_RNA-bd"/>
</dbReference>
<dbReference type="Pfam" id="PF17774">
    <property type="entry name" value="YlmH_RBD"/>
    <property type="match status" value="1"/>
</dbReference>
<reference evidence="3 4" key="1">
    <citation type="submission" date="2019-01" db="EMBL/GenBank/DDBJ databases">
        <title>Draft genome sequences of the type strains of six Macrococcus species.</title>
        <authorList>
            <person name="Mazhar S."/>
            <person name="Altermann E."/>
            <person name="Hill C."/>
            <person name="Mcauliffe O."/>
        </authorList>
    </citation>
    <scope>NUCLEOTIDE SEQUENCE [LARGE SCALE GENOMIC DNA]</scope>
    <source>
        <strain evidence="3 4">CCM4815</strain>
    </source>
</reference>
<evidence type="ECO:0000313" key="4">
    <source>
        <dbReference type="Proteomes" id="UP000294802"/>
    </source>
</evidence>
<evidence type="ECO:0000256" key="1">
    <source>
        <dbReference type="PROSITE-ProRule" id="PRU00182"/>
    </source>
</evidence>
<comment type="caution">
    <text evidence="3">The sequence shown here is derived from an EMBL/GenBank/DDBJ whole genome shotgun (WGS) entry which is preliminary data.</text>
</comment>
<proteinExistence type="predicted"/>
<dbReference type="AlphaFoldDB" id="A0A4R6BST6"/>
<dbReference type="Pfam" id="PF01479">
    <property type="entry name" value="S4"/>
    <property type="match status" value="1"/>
</dbReference>
<dbReference type="Gene3D" id="3.10.290.10">
    <property type="entry name" value="RNA-binding S4 domain"/>
    <property type="match status" value="1"/>
</dbReference>
<dbReference type="RefSeq" id="WP_133444348.1">
    <property type="nucleotide sequence ID" value="NZ_SCWB01000015.1"/>
</dbReference>
<accession>A0A4R6BST6</accession>
<dbReference type="SUPFAM" id="SSF55174">
    <property type="entry name" value="Alpha-L RNA-binding motif"/>
    <property type="match status" value="1"/>
</dbReference>
<dbReference type="PANTHER" id="PTHR13633">
    <property type="entry name" value="MITOCHONDRIAL TRANSCRIPTION RESCUE FACTOR 1"/>
    <property type="match status" value="1"/>
</dbReference>
<dbReference type="CDD" id="cd00165">
    <property type="entry name" value="S4"/>
    <property type="match status" value="1"/>
</dbReference>
<evidence type="ECO:0000313" key="3">
    <source>
        <dbReference type="EMBL" id="TDM07338.1"/>
    </source>
</evidence>
<feature type="domain" description="RNA-binding S4" evidence="2">
    <location>
        <begin position="180"/>
        <end position="237"/>
    </location>
</feature>
<dbReference type="InterPro" id="IPR040591">
    <property type="entry name" value="RqcP2_RBD"/>
</dbReference>
<dbReference type="Pfam" id="PF21278">
    <property type="entry name" value="YlmH_1st"/>
    <property type="match status" value="1"/>
</dbReference>
<gene>
    <name evidence="3" type="ORF">ERX29_08970</name>
</gene>
<keyword evidence="4" id="KW-1185">Reference proteome</keyword>
<dbReference type="PANTHER" id="PTHR13633:SF3">
    <property type="entry name" value="MITOCHONDRIAL TRANSCRIPTION RESCUE FACTOR 1"/>
    <property type="match status" value="1"/>
</dbReference>
<dbReference type="Gene3D" id="3.30.70.330">
    <property type="match status" value="1"/>
</dbReference>
<dbReference type="InterPro" id="IPR048443">
    <property type="entry name" value="RqcP2_N"/>
</dbReference>
<dbReference type="Proteomes" id="UP000294802">
    <property type="component" value="Unassembled WGS sequence"/>
</dbReference>
<dbReference type="Gene3D" id="3.30.1370.160">
    <property type="match status" value="1"/>
</dbReference>
<dbReference type="PROSITE" id="PS50889">
    <property type="entry name" value="S4"/>
    <property type="match status" value="1"/>
</dbReference>
<dbReference type="SMART" id="SM00363">
    <property type="entry name" value="S4"/>
    <property type="match status" value="1"/>
</dbReference>
<evidence type="ECO:0000259" key="2">
    <source>
        <dbReference type="SMART" id="SM00363"/>
    </source>
</evidence>
<name>A0A4R6BST6_9STAP</name>
<protein>
    <submittedName>
        <fullName evidence="3">RNA-binding protein</fullName>
    </submittedName>
</protein>
<dbReference type="OrthoDB" id="9812787at2"/>
<sequence>MNLLQHFRYEEKETVKEMMQFCERADNSYAPVLTHFLNPREQYILTVTAKQFAGLEVHVFGGDDKAERSRAIVCPDYFKPTTEDYQMSLLEVDYPDKFVTLTHRNLLGSIMQTGIKREQLGDIRIGNKIQFVLTKPLESFMILELTRIKKATVSLIAVPFKEFIQSKEDYVQLQTTVSSLRLDNIIQQVTNRSRTTAQKLIDSEHVKVNHTIITKTSFPVEEQDLLSIKGYGRAKIIHVGDRTKKDKIRVTIETLFN</sequence>
<keyword evidence="1" id="KW-0694">RNA-binding</keyword>
<dbReference type="InterPro" id="IPR012677">
    <property type="entry name" value="Nucleotide-bd_a/b_plait_sf"/>
</dbReference>
<dbReference type="EMBL" id="SCWB01000015">
    <property type="protein sequence ID" value="TDM07338.1"/>
    <property type="molecule type" value="Genomic_DNA"/>
</dbReference>